<dbReference type="SUPFAM" id="SSF51338">
    <property type="entry name" value="Composite domain of metallo-dependent hydrolases"/>
    <property type="match status" value="1"/>
</dbReference>
<dbReference type="RefSeq" id="WP_326619512.1">
    <property type="nucleotide sequence ID" value="NZ_CP109106.1"/>
</dbReference>
<dbReference type="NCBIfam" id="NF006056">
    <property type="entry name" value="PRK08204.1"/>
    <property type="match status" value="1"/>
</dbReference>
<sequence>MGNERHHTPRLLLRGGLVIDTAPHPVVHPHTDVLVDAGRIAAVGRDLPLDDSDTGLEVIDARTMVVLPGFVDAHRHLWQGVLRSAAVDASLDGYFSRVLGELAGRFTPADVHTGNLLGALDCLDSGITTVQDFSHVQYSPEHTAAAVEALEEAGIRAVFGYGYPVFDESARQADWVRKARTAHFPSRDARVTMALAPVGPSFTPPEAVREDWLLARELGLPVAVHVSAGPVAMRPITALREEGLLTAGTLYVHGNSLPDSELRLIAESGGAVAITPAIEASMRFGAPMAGRLHRAGITTGLGADAVTSAPGDMFSQMRAALMSSHFDGDGDGGGDGDGDGDGLALKAADVLRMATAEGAAALGLGEEVGSLGVGKRADLVLLRADALNLAPVAHDPIGAVVTAAHPGNVDTVLVDGRAVKRGGRLLYENLGGVLAEAHRATERLGASSP</sequence>
<dbReference type="SUPFAM" id="SSF51556">
    <property type="entry name" value="Metallo-dependent hydrolases"/>
    <property type="match status" value="1"/>
</dbReference>
<keyword evidence="4" id="KW-1185">Reference proteome</keyword>
<gene>
    <name evidence="3" type="ORF">OG863_19510</name>
</gene>
<protein>
    <submittedName>
        <fullName evidence="3">Amidohydrolase family protein</fullName>
    </submittedName>
</protein>
<evidence type="ECO:0000313" key="4">
    <source>
        <dbReference type="Proteomes" id="UP001344251"/>
    </source>
</evidence>
<dbReference type="Gene3D" id="3.20.20.140">
    <property type="entry name" value="Metal-dependent hydrolases"/>
    <property type="match status" value="1"/>
</dbReference>
<dbReference type="InterPro" id="IPR006680">
    <property type="entry name" value="Amidohydro-rel"/>
</dbReference>
<dbReference type="PANTHER" id="PTHR43794:SF11">
    <property type="entry name" value="AMIDOHYDROLASE-RELATED DOMAIN-CONTAINING PROTEIN"/>
    <property type="match status" value="1"/>
</dbReference>
<proteinExistence type="predicted"/>
<dbReference type="EMBL" id="CP109106">
    <property type="protein sequence ID" value="WSB69960.1"/>
    <property type="molecule type" value="Genomic_DNA"/>
</dbReference>
<dbReference type="Pfam" id="PF01979">
    <property type="entry name" value="Amidohydro_1"/>
    <property type="match status" value="1"/>
</dbReference>
<dbReference type="InterPro" id="IPR050287">
    <property type="entry name" value="MTA/SAH_deaminase"/>
</dbReference>
<name>A0ABZ1FHT6_9ACTN</name>
<feature type="domain" description="Amidohydrolase-related" evidence="2">
    <location>
        <begin position="65"/>
        <end position="419"/>
    </location>
</feature>
<dbReference type="InterPro" id="IPR032466">
    <property type="entry name" value="Metal_Hydrolase"/>
</dbReference>
<organism evidence="3 4">
    <name type="scientific">Streptomyces decoyicus</name>
    <dbReference type="NCBI Taxonomy" id="249567"/>
    <lineage>
        <taxon>Bacteria</taxon>
        <taxon>Bacillati</taxon>
        <taxon>Actinomycetota</taxon>
        <taxon>Actinomycetes</taxon>
        <taxon>Kitasatosporales</taxon>
        <taxon>Streptomycetaceae</taxon>
        <taxon>Streptomyces</taxon>
    </lineage>
</organism>
<dbReference type="Gene3D" id="2.30.40.10">
    <property type="entry name" value="Urease, subunit C, domain 1"/>
    <property type="match status" value="1"/>
</dbReference>
<evidence type="ECO:0000313" key="3">
    <source>
        <dbReference type="EMBL" id="WSB69960.1"/>
    </source>
</evidence>
<evidence type="ECO:0000256" key="1">
    <source>
        <dbReference type="ARBA" id="ARBA00022801"/>
    </source>
</evidence>
<dbReference type="InterPro" id="IPR011059">
    <property type="entry name" value="Metal-dep_hydrolase_composite"/>
</dbReference>
<dbReference type="PANTHER" id="PTHR43794">
    <property type="entry name" value="AMINOHYDROLASE SSNA-RELATED"/>
    <property type="match status" value="1"/>
</dbReference>
<reference evidence="3 4" key="1">
    <citation type="submission" date="2022-10" db="EMBL/GenBank/DDBJ databases">
        <title>The complete genomes of actinobacterial strains from the NBC collection.</title>
        <authorList>
            <person name="Joergensen T.S."/>
            <person name="Alvarez Arevalo M."/>
            <person name="Sterndorff E.B."/>
            <person name="Faurdal D."/>
            <person name="Vuksanovic O."/>
            <person name="Mourched A.-S."/>
            <person name="Charusanti P."/>
            <person name="Shaw S."/>
            <person name="Blin K."/>
            <person name="Weber T."/>
        </authorList>
    </citation>
    <scope>NUCLEOTIDE SEQUENCE [LARGE SCALE GENOMIC DNA]</scope>
    <source>
        <strain evidence="3 4">NBC 01774</strain>
    </source>
</reference>
<evidence type="ECO:0000259" key="2">
    <source>
        <dbReference type="Pfam" id="PF01979"/>
    </source>
</evidence>
<keyword evidence="1" id="KW-0378">Hydrolase</keyword>
<accession>A0ABZ1FHT6</accession>
<dbReference type="Proteomes" id="UP001344251">
    <property type="component" value="Chromosome"/>
</dbReference>